<reference evidence="3" key="1">
    <citation type="journal article" date="2019" name="Int. J. Syst. Evol. Microbiol.">
        <title>The Global Catalogue of Microorganisms (GCM) 10K type strain sequencing project: providing services to taxonomists for standard genome sequencing and annotation.</title>
        <authorList>
            <consortium name="The Broad Institute Genomics Platform"/>
            <consortium name="The Broad Institute Genome Sequencing Center for Infectious Disease"/>
            <person name="Wu L."/>
            <person name="Ma J."/>
        </authorList>
    </citation>
    <scope>NUCLEOTIDE SEQUENCE [LARGE SCALE GENOMIC DNA]</scope>
    <source>
        <strain evidence="3">CGMCC 4.7177</strain>
    </source>
</reference>
<sequence>MVSTEQEIEEQFAQLQQKVGARHTEVLKHSDGDQFAVEYARLVNVTSKLVEFEKTIPERLAEPDRRRSERIVTWSWRGQAAVGAVLIALVFLLDRSTWWLVLLVPHFGGTVAGCFQKVDAEQHRDRRFGAIGLHVVALLMALISLSVISRWFIIAAAVGWMLVAGSSMDSTGADPKGARR</sequence>
<keyword evidence="3" id="KW-1185">Reference proteome</keyword>
<feature type="transmembrane region" description="Helical" evidence="1">
    <location>
        <begin position="74"/>
        <end position="92"/>
    </location>
</feature>
<dbReference type="RefSeq" id="WP_381187176.1">
    <property type="nucleotide sequence ID" value="NZ_JBHSFK010000082.1"/>
</dbReference>
<evidence type="ECO:0000256" key="1">
    <source>
        <dbReference type="SAM" id="Phobius"/>
    </source>
</evidence>
<protein>
    <submittedName>
        <fullName evidence="2">Uncharacterized protein</fullName>
    </submittedName>
</protein>
<keyword evidence="1" id="KW-1133">Transmembrane helix</keyword>
<dbReference type="EMBL" id="JBHSFK010000082">
    <property type="protein sequence ID" value="MFC4508441.1"/>
    <property type="molecule type" value="Genomic_DNA"/>
</dbReference>
<evidence type="ECO:0000313" key="3">
    <source>
        <dbReference type="Proteomes" id="UP001595839"/>
    </source>
</evidence>
<evidence type="ECO:0000313" key="2">
    <source>
        <dbReference type="EMBL" id="MFC4508441.1"/>
    </source>
</evidence>
<feature type="transmembrane region" description="Helical" evidence="1">
    <location>
        <begin position="151"/>
        <end position="170"/>
    </location>
</feature>
<keyword evidence="1" id="KW-0472">Membrane</keyword>
<dbReference type="Proteomes" id="UP001595839">
    <property type="component" value="Unassembled WGS sequence"/>
</dbReference>
<feature type="transmembrane region" description="Helical" evidence="1">
    <location>
        <begin position="98"/>
        <end position="115"/>
    </location>
</feature>
<feature type="transmembrane region" description="Helical" evidence="1">
    <location>
        <begin position="127"/>
        <end position="145"/>
    </location>
</feature>
<comment type="caution">
    <text evidence="2">The sequence shown here is derived from an EMBL/GenBank/DDBJ whole genome shotgun (WGS) entry which is preliminary data.</text>
</comment>
<proteinExistence type="predicted"/>
<gene>
    <name evidence="2" type="ORF">ACFPIH_55210</name>
</gene>
<keyword evidence="1" id="KW-0812">Transmembrane</keyword>
<accession>A0ABV9BAY7</accession>
<name>A0ABV9BAY7_9ACTN</name>
<organism evidence="2 3">
    <name type="scientific">Streptomyces vulcanius</name>
    <dbReference type="NCBI Taxonomy" id="1441876"/>
    <lineage>
        <taxon>Bacteria</taxon>
        <taxon>Bacillati</taxon>
        <taxon>Actinomycetota</taxon>
        <taxon>Actinomycetes</taxon>
        <taxon>Kitasatosporales</taxon>
        <taxon>Streptomycetaceae</taxon>
        <taxon>Streptomyces</taxon>
    </lineage>
</organism>